<dbReference type="Pfam" id="PF04972">
    <property type="entry name" value="BON"/>
    <property type="match status" value="1"/>
</dbReference>
<dbReference type="EMBL" id="JACORU010000007">
    <property type="protein sequence ID" value="MBC5766731.1"/>
    <property type="molecule type" value="Genomic_DNA"/>
</dbReference>
<accession>A0A923S3S6</accession>
<dbReference type="Gene3D" id="3.30.1340.30">
    <property type="match status" value="1"/>
</dbReference>
<gene>
    <name evidence="3" type="ORF">H8R02_19840</name>
</gene>
<keyword evidence="1" id="KW-0732">Signal</keyword>
<reference evidence="3" key="1">
    <citation type="submission" date="2020-08" db="EMBL/GenBank/DDBJ databases">
        <title>Ramlibacter sp. GTP1 16S ribosomal RNA gene genome sequencing and assembly.</title>
        <authorList>
            <person name="Kang M."/>
        </authorList>
    </citation>
    <scope>NUCLEOTIDE SEQUENCE</scope>
    <source>
        <strain evidence="3">GTP1</strain>
    </source>
</reference>
<feature type="chain" id="PRO_5037870197" evidence="1">
    <location>
        <begin position="21"/>
        <end position="160"/>
    </location>
</feature>
<name>A0A923S3S6_9BURK</name>
<sequence length="160" mass="17847">MSSNLIAAAFAFLSILPAFAQQPRTNAFNDPFGQATSGFPACPVPTGPLLTDDEARREAHWRAERGTSCYRSGRCRLPNAYRYDEEIFPRALQYIRADGRFDDTSIWVTVQRRWVTVQGCVRSAEQGAALEAAVRQIDDVEAVIGQWMVGTSSKPPYESR</sequence>
<dbReference type="AlphaFoldDB" id="A0A923S3S6"/>
<organism evidence="3 4">
    <name type="scientific">Ramlibacter albus</name>
    <dbReference type="NCBI Taxonomy" id="2079448"/>
    <lineage>
        <taxon>Bacteria</taxon>
        <taxon>Pseudomonadati</taxon>
        <taxon>Pseudomonadota</taxon>
        <taxon>Betaproteobacteria</taxon>
        <taxon>Burkholderiales</taxon>
        <taxon>Comamonadaceae</taxon>
        <taxon>Ramlibacter</taxon>
    </lineage>
</organism>
<evidence type="ECO:0000313" key="3">
    <source>
        <dbReference type="EMBL" id="MBC5766731.1"/>
    </source>
</evidence>
<dbReference type="Proteomes" id="UP000596827">
    <property type="component" value="Unassembled WGS sequence"/>
</dbReference>
<proteinExistence type="predicted"/>
<dbReference type="InterPro" id="IPR007055">
    <property type="entry name" value="BON_dom"/>
</dbReference>
<dbReference type="RefSeq" id="WP_187083206.1">
    <property type="nucleotide sequence ID" value="NZ_JACORU010000007.1"/>
</dbReference>
<comment type="caution">
    <text evidence="3">The sequence shown here is derived from an EMBL/GenBank/DDBJ whole genome shotgun (WGS) entry which is preliminary data.</text>
</comment>
<evidence type="ECO:0000313" key="4">
    <source>
        <dbReference type="Proteomes" id="UP000596827"/>
    </source>
</evidence>
<keyword evidence="4" id="KW-1185">Reference proteome</keyword>
<feature type="domain" description="BON" evidence="2">
    <location>
        <begin position="93"/>
        <end position="144"/>
    </location>
</feature>
<evidence type="ECO:0000256" key="1">
    <source>
        <dbReference type="SAM" id="SignalP"/>
    </source>
</evidence>
<feature type="signal peptide" evidence="1">
    <location>
        <begin position="1"/>
        <end position="20"/>
    </location>
</feature>
<protein>
    <submittedName>
        <fullName evidence="3">BON domain-containing protein</fullName>
    </submittedName>
</protein>
<evidence type="ECO:0000259" key="2">
    <source>
        <dbReference type="Pfam" id="PF04972"/>
    </source>
</evidence>